<dbReference type="NCBIfam" id="TIGR00377">
    <property type="entry name" value="ant_ant_sig"/>
    <property type="match status" value="1"/>
</dbReference>
<name>A0A919E0Y4_9ACTN</name>
<reference evidence="4" key="1">
    <citation type="journal article" date="2014" name="Int. J. Syst. Evol. Microbiol.">
        <title>Complete genome sequence of Corynebacterium casei LMG S-19264T (=DSM 44701T), isolated from a smear-ripened cheese.</title>
        <authorList>
            <consortium name="US DOE Joint Genome Institute (JGI-PGF)"/>
            <person name="Walter F."/>
            <person name="Albersmeier A."/>
            <person name="Kalinowski J."/>
            <person name="Ruckert C."/>
        </authorList>
    </citation>
    <scope>NUCLEOTIDE SEQUENCE</scope>
    <source>
        <strain evidence="4">JCM 4784</strain>
    </source>
</reference>
<dbReference type="Proteomes" id="UP000608024">
    <property type="component" value="Unassembled WGS sequence"/>
</dbReference>
<dbReference type="EMBL" id="BNBT01000268">
    <property type="protein sequence ID" value="GHF00468.1"/>
    <property type="molecule type" value="Genomic_DNA"/>
</dbReference>
<dbReference type="Pfam" id="PF01740">
    <property type="entry name" value="STAS"/>
    <property type="match status" value="1"/>
</dbReference>
<dbReference type="GO" id="GO:0043856">
    <property type="term" value="F:anti-sigma factor antagonist activity"/>
    <property type="evidence" value="ECO:0007669"/>
    <property type="project" value="InterPro"/>
</dbReference>
<dbReference type="InterPro" id="IPR003658">
    <property type="entry name" value="Anti-sigma_ant"/>
</dbReference>
<evidence type="ECO:0000259" key="3">
    <source>
        <dbReference type="PROSITE" id="PS50801"/>
    </source>
</evidence>
<keyword evidence="5" id="KW-1185">Reference proteome</keyword>
<organism evidence="4 5">
    <name type="scientific">Streptomyces longispororuber</name>
    <dbReference type="NCBI Taxonomy" id="68230"/>
    <lineage>
        <taxon>Bacteria</taxon>
        <taxon>Bacillati</taxon>
        <taxon>Actinomycetota</taxon>
        <taxon>Actinomycetes</taxon>
        <taxon>Kitasatosporales</taxon>
        <taxon>Streptomycetaceae</taxon>
        <taxon>Streptomyces</taxon>
    </lineage>
</organism>
<dbReference type="InterPro" id="IPR036513">
    <property type="entry name" value="STAS_dom_sf"/>
</dbReference>
<evidence type="ECO:0000313" key="5">
    <source>
        <dbReference type="Proteomes" id="UP000608024"/>
    </source>
</evidence>
<comment type="caution">
    <text evidence="4">The sequence shown here is derived from an EMBL/GenBank/DDBJ whole genome shotgun (WGS) entry which is preliminary data.</text>
</comment>
<dbReference type="CDD" id="cd07043">
    <property type="entry name" value="STAS_anti-anti-sigma_factors"/>
    <property type="match status" value="1"/>
</dbReference>
<dbReference type="SUPFAM" id="SSF52091">
    <property type="entry name" value="SpoIIaa-like"/>
    <property type="match status" value="1"/>
</dbReference>
<comment type="similarity">
    <text evidence="1 2">Belongs to the anti-sigma-factor antagonist family.</text>
</comment>
<dbReference type="AlphaFoldDB" id="A0A919E0Y4"/>
<dbReference type="PANTHER" id="PTHR33495">
    <property type="entry name" value="ANTI-SIGMA FACTOR ANTAGONIST TM_1081-RELATED-RELATED"/>
    <property type="match status" value="1"/>
</dbReference>
<dbReference type="PROSITE" id="PS50801">
    <property type="entry name" value="STAS"/>
    <property type="match status" value="1"/>
</dbReference>
<reference evidence="4" key="2">
    <citation type="submission" date="2020-09" db="EMBL/GenBank/DDBJ databases">
        <authorList>
            <person name="Sun Q."/>
            <person name="Ohkuma M."/>
        </authorList>
    </citation>
    <scope>NUCLEOTIDE SEQUENCE</scope>
    <source>
        <strain evidence="4">JCM 4784</strain>
    </source>
</reference>
<accession>A0A919E0Y4</accession>
<sequence length="117" mass="12236">MNPLKITTRDAATGPVLEITGALDHHTAPHLRAHVTATALDAGRRLVLDLKGVTFCDSSGISALIAARHHAHTAHADIALAAVPANMLRILRIVGLDQIFPLHPDTATATRPGPASP</sequence>
<gene>
    <name evidence="4" type="primary">rsbV</name>
    <name evidence="4" type="ORF">GCM10018785_74490</name>
</gene>
<evidence type="ECO:0000256" key="2">
    <source>
        <dbReference type="RuleBase" id="RU003749"/>
    </source>
</evidence>
<feature type="domain" description="STAS" evidence="3">
    <location>
        <begin position="16"/>
        <end position="113"/>
    </location>
</feature>
<dbReference type="RefSeq" id="WP_190140680.1">
    <property type="nucleotide sequence ID" value="NZ_BNBT01000268.1"/>
</dbReference>
<protein>
    <recommendedName>
        <fullName evidence="2">Anti-sigma factor antagonist</fullName>
    </recommendedName>
</protein>
<dbReference type="PANTHER" id="PTHR33495:SF2">
    <property type="entry name" value="ANTI-SIGMA FACTOR ANTAGONIST TM_1081-RELATED"/>
    <property type="match status" value="1"/>
</dbReference>
<proteinExistence type="inferred from homology"/>
<evidence type="ECO:0000256" key="1">
    <source>
        <dbReference type="ARBA" id="ARBA00009013"/>
    </source>
</evidence>
<evidence type="ECO:0000313" key="4">
    <source>
        <dbReference type="EMBL" id="GHF00468.1"/>
    </source>
</evidence>
<dbReference type="InterPro" id="IPR002645">
    <property type="entry name" value="STAS_dom"/>
</dbReference>
<dbReference type="Gene3D" id="3.30.750.24">
    <property type="entry name" value="STAS domain"/>
    <property type="match status" value="1"/>
</dbReference>